<dbReference type="EMBL" id="JACVVK020000064">
    <property type="protein sequence ID" value="KAK7496757.1"/>
    <property type="molecule type" value="Genomic_DNA"/>
</dbReference>
<dbReference type="Gene3D" id="2.10.50.10">
    <property type="entry name" value="Tumor Necrosis Factor Receptor, subunit A, domain 2"/>
    <property type="match status" value="1"/>
</dbReference>
<protein>
    <recommendedName>
        <fullName evidence="3">Tyrosine-protein kinase ephrin type A/B receptor-like domain-containing protein</fullName>
    </recommendedName>
</protein>
<keyword evidence="2" id="KW-0472">Membrane</keyword>
<feature type="domain" description="Tyrosine-protein kinase ephrin type A/B receptor-like" evidence="3">
    <location>
        <begin position="658"/>
        <end position="706"/>
    </location>
</feature>
<keyword evidence="2" id="KW-0812">Transmembrane</keyword>
<dbReference type="PANTHER" id="PTHR16897:SF2">
    <property type="entry name" value="OS03G0226600 PROTEIN"/>
    <property type="match status" value="1"/>
</dbReference>
<sequence length="1152" mass="125620">DEAVNTVPSEVYFAIKADLDLTVGSRVHYVSRSQVGIVGAQISLKKKDLRGAETELSGSPHSLNGPRYCQATVSATRPVIKGSLHDCEGTIQVPNLTLRDGESLCADMQASSGGYYDLQNENSRFVSTETFRPVTKSKKVCFLYDPTKPTHRGDTQNILHLSTRLTRTPEISVHIEGWEDPIPSGGTHDSVSGIEKYRIEVHGVDTGTVLSVQEYERNNHTLEWQPALHAIGGPFDRLVTLPEEDAARLYAIILEVHDKAGNVNYARRLLLYDNTSTVEIDTSAPFYVVFANNSTNLRWQTDVSKKVCVNWKGRFYNNELRNNDFLKPVKPDNGREIHGDYDQQSGLLPVNGTDNVMGIVKFEMAWSRDNSERTPWVVVHDLHAQTTCVQEPIKDGETYDVWIRATDIMDNNKEDKVRVSIDHTGPSVSIEGLRGRFGREGLYVHNPDLSSMLLLVHASDPHGGIKILMWQLGTRDLADDVGSGAVDVHRLNCEIHRYLLDFIHLASTNASIRKHNREYYITITATNNAILHSRQMIDILIDASPPTEGVVLEGLSDDDQDEMDFTSSDVVHVRWHGFLDHESGILLYRVVLADRCLTDEEMDAAQDAVKVEEGNMTTLTFPSGGRFFTNVVAYNGAMEPSAVACSDGITKAELCPAGHYVNSNHDFTCTPCPVNTYAETPNQKVCNNCPDGLKTDNDGSDSLADCKAPEGGNITASIDLKYVLLEICTVTSENSVRTSLQAKIVDLNSDLHNVCLDLTCTNAHVTASCDGLFSHSVTAVVSLTDLPGTFTSSTSGVTMTTKDMLQAATNDGDVFNLSTIGAELRKDEVAVSVMTTCTAGYRKSGDDCEPVKAEASLISSELLGTVVGGSVGVVALVVLTIVVVKLMRNGRPSTTATPNQQSPPDHTYSALTTLQRGGASRTTASSENADSVNAVSSLDHPYRTVENNAENDYDYLDVTANESGSNVISASSMYLTPSGGQPTTSPAQSNAKVECVNTVSKVEALPLRSATPGNSSVKFTPQAKQPPPVMPKPKLKKAALPGSDHKSQCPERMEGIRFRSESLGSCDDLPAPTPHVTRSSLDHITHTQADDDVRGTTQQNYNGRGNAQQGFDRQIPLTPLAFGFRQQDFGLHSMGALRHDVDLYIPPADYET</sequence>
<proteinExistence type="predicted"/>
<evidence type="ECO:0000259" key="3">
    <source>
        <dbReference type="Pfam" id="PF07699"/>
    </source>
</evidence>
<feature type="transmembrane region" description="Helical" evidence="2">
    <location>
        <begin position="862"/>
        <end position="884"/>
    </location>
</feature>
<dbReference type="AlphaFoldDB" id="A0ABD0LB50"/>
<reference evidence="4 5" key="1">
    <citation type="journal article" date="2023" name="Sci. Data">
        <title>Genome assembly of the Korean intertidal mud-creeper Batillaria attramentaria.</title>
        <authorList>
            <person name="Patra A.K."/>
            <person name="Ho P.T."/>
            <person name="Jun S."/>
            <person name="Lee S.J."/>
            <person name="Kim Y."/>
            <person name="Won Y.J."/>
        </authorList>
    </citation>
    <scope>NUCLEOTIDE SEQUENCE [LARGE SCALE GENOMIC DNA]</scope>
    <source>
        <strain evidence="4">Wonlab-2016</strain>
    </source>
</reference>
<keyword evidence="2" id="KW-1133">Transmembrane helix</keyword>
<dbReference type="InterPro" id="IPR011641">
    <property type="entry name" value="Tyr-kin_ephrin_A/B_rcpt-like"/>
</dbReference>
<evidence type="ECO:0000313" key="4">
    <source>
        <dbReference type="EMBL" id="KAK7496757.1"/>
    </source>
</evidence>
<comment type="caution">
    <text evidence="4">The sequence shown here is derived from an EMBL/GenBank/DDBJ whole genome shotgun (WGS) entry which is preliminary data.</text>
</comment>
<accession>A0ABD0LB50</accession>
<evidence type="ECO:0000256" key="1">
    <source>
        <dbReference type="SAM" id="MobiDB-lite"/>
    </source>
</evidence>
<gene>
    <name evidence="4" type="ORF">BaRGS_00011966</name>
</gene>
<feature type="region of interest" description="Disordered" evidence="1">
    <location>
        <begin position="1009"/>
        <end position="1049"/>
    </location>
</feature>
<evidence type="ECO:0000313" key="5">
    <source>
        <dbReference type="Proteomes" id="UP001519460"/>
    </source>
</evidence>
<dbReference type="SUPFAM" id="SSF57184">
    <property type="entry name" value="Growth factor receptor domain"/>
    <property type="match status" value="1"/>
</dbReference>
<name>A0ABD0LB50_9CAEN</name>
<organism evidence="4 5">
    <name type="scientific">Batillaria attramentaria</name>
    <dbReference type="NCBI Taxonomy" id="370345"/>
    <lineage>
        <taxon>Eukaryota</taxon>
        <taxon>Metazoa</taxon>
        <taxon>Spiralia</taxon>
        <taxon>Lophotrochozoa</taxon>
        <taxon>Mollusca</taxon>
        <taxon>Gastropoda</taxon>
        <taxon>Caenogastropoda</taxon>
        <taxon>Sorbeoconcha</taxon>
        <taxon>Cerithioidea</taxon>
        <taxon>Batillariidae</taxon>
        <taxon>Batillaria</taxon>
    </lineage>
</organism>
<dbReference type="PANTHER" id="PTHR16897">
    <property type="entry name" value="OS10G0105400 PROTEIN"/>
    <property type="match status" value="1"/>
</dbReference>
<dbReference type="Proteomes" id="UP001519460">
    <property type="component" value="Unassembled WGS sequence"/>
</dbReference>
<feature type="region of interest" description="Disordered" evidence="1">
    <location>
        <begin position="920"/>
        <end position="941"/>
    </location>
</feature>
<dbReference type="SMART" id="SM01411">
    <property type="entry name" value="Ephrin_rec_like"/>
    <property type="match status" value="1"/>
</dbReference>
<dbReference type="InterPro" id="IPR009030">
    <property type="entry name" value="Growth_fac_rcpt_cys_sf"/>
</dbReference>
<dbReference type="Pfam" id="PF07699">
    <property type="entry name" value="Ephrin_rec_like"/>
    <property type="match status" value="1"/>
</dbReference>
<evidence type="ECO:0000256" key="2">
    <source>
        <dbReference type="SAM" id="Phobius"/>
    </source>
</evidence>
<feature type="compositionally biased region" description="Polar residues" evidence="1">
    <location>
        <begin position="920"/>
        <end position="936"/>
    </location>
</feature>
<keyword evidence="5" id="KW-1185">Reference proteome</keyword>
<feature type="non-terminal residue" evidence="4">
    <location>
        <position position="1"/>
    </location>
</feature>